<feature type="domain" description="Aldehyde dehydrogenase" evidence="4">
    <location>
        <begin position="6"/>
        <end position="458"/>
    </location>
</feature>
<dbReference type="SUPFAM" id="SSF53720">
    <property type="entry name" value="ALDH-like"/>
    <property type="match status" value="1"/>
</dbReference>
<dbReference type="InterPro" id="IPR044148">
    <property type="entry name" value="ALDH_GabD1-like"/>
</dbReference>
<evidence type="ECO:0000259" key="4">
    <source>
        <dbReference type="Pfam" id="PF00171"/>
    </source>
</evidence>
<dbReference type="PANTHER" id="PTHR43217">
    <property type="entry name" value="SUCCINATE SEMIALDEHYDE DEHYDROGENASE [NAD(P)+] SAD"/>
    <property type="match status" value="1"/>
</dbReference>
<evidence type="ECO:0000256" key="3">
    <source>
        <dbReference type="ARBA" id="ARBA00023002"/>
    </source>
</evidence>
<dbReference type="InterPro" id="IPR016163">
    <property type="entry name" value="Ald_DH_C"/>
</dbReference>
<dbReference type="PANTHER" id="PTHR43217:SF1">
    <property type="entry name" value="SUCCINATE SEMIALDEHYDE DEHYDROGENASE [NAD(P)+] SAD"/>
    <property type="match status" value="1"/>
</dbReference>
<dbReference type="InterPro" id="IPR016161">
    <property type="entry name" value="Ald_DH/histidinol_DH"/>
</dbReference>
<proteinExistence type="inferred from homology"/>
<dbReference type="Pfam" id="PF00171">
    <property type="entry name" value="Aldedh"/>
    <property type="match status" value="1"/>
</dbReference>
<keyword evidence="6" id="KW-1185">Reference proteome</keyword>
<evidence type="ECO:0000256" key="1">
    <source>
        <dbReference type="ARBA" id="ARBA00009986"/>
    </source>
</evidence>
<name>A0AA41KIG3_9EURY</name>
<dbReference type="InterPro" id="IPR016162">
    <property type="entry name" value="Ald_DH_N"/>
</dbReference>
<protein>
    <submittedName>
        <fullName evidence="5">NAD-dependent succinate-semialdehyde dehydrogenase</fullName>
    </submittedName>
</protein>
<dbReference type="Gene3D" id="3.40.605.10">
    <property type="entry name" value="Aldehyde Dehydrogenase, Chain A, domain 1"/>
    <property type="match status" value="1"/>
</dbReference>
<dbReference type="EMBL" id="JAHQXE010000004">
    <property type="protein sequence ID" value="MBV0902816.1"/>
    <property type="molecule type" value="Genomic_DNA"/>
</dbReference>
<comment type="caution">
    <text evidence="5">The sequence shown here is derived from an EMBL/GenBank/DDBJ whole genome shotgun (WGS) entry which is preliminary data.</text>
</comment>
<dbReference type="CDD" id="cd07100">
    <property type="entry name" value="ALDH_SSADH1_GabD1"/>
    <property type="match status" value="1"/>
</dbReference>
<keyword evidence="2" id="KW-0521">NADP</keyword>
<dbReference type="FunFam" id="3.40.309.10:FF:000009">
    <property type="entry name" value="Aldehyde dehydrogenase A"/>
    <property type="match status" value="1"/>
</dbReference>
<reference evidence="5" key="1">
    <citation type="submission" date="2021-06" db="EMBL/GenBank/DDBJ databases">
        <title>New haloarchaea isolates fom saline soil.</title>
        <authorList>
            <person name="Duran-Viseras A."/>
            <person name="Sanchez-Porro C.S."/>
            <person name="Ventosa A."/>
        </authorList>
    </citation>
    <scope>NUCLEOTIDE SEQUENCE</scope>
    <source>
        <strain evidence="5">JCM 18369</strain>
    </source>
</reference>
<accession>A0AA41KIG3</accession>
<sequence>MSGDAPTLFETMNPATGAHLATYAVDDEAAVEATLDSAADRFDAWCDRPIAEREALLEDVATVLRDGKDDYAALITDEVGKPLDQSRAEVEKCAWVCEYYAERAAGQLQDERLDGAPGTKTYVSYEPLGPVLAIMPWNYPFWQVFRFAAPHLTAGNVGLLKHAPNTLGCAQAIVSIFREAGYPEGVFSSLQIPTDRVADVIADDRVAAVTLTGSTRAGRAVAAESGEALKKTVLELGGSDPFVVLDDAPVETVAEQAVTARTQNAGQSCIAAKRFVVHEAVYDEFLDAVTQRMESLTVGDPTAEATDLGPLARADILEQLDEQVRASVDAGATVVTGGEPMSREGHYYPPTILTDVPDGCPAAEEELFGPVATVTAVPDESTAVRVANDTDFGLGASVWTADAARGEALVPEIDAGNVFVNQVVQSDPRLPFSGIKDSGYGTELSKHGIREFTNAKTVWVE</sequence>
<gene>
    <name evidence="5" type="ORF">KTS37_13560</name>
</gene>
<dbReference type="FunFam" id="3.40.605.10:FF:000012">
    <property type="entry name" value="NAD-dependent succinate-semialdehyde dehydrogenase"/>
    <property type="match status" value="1"/>
</dbReference>
<dbReference type="Gene3D" id="3.40.309.10">
    <property type="entry name" value="Aldehyde Dehydrogenase, Chain A, domain 2"/>
    <property type="match status" value="1"/>
</dbReference>
<dbReference type="InterPro" id="IPR015590">
    <property type="entry name" value="Aldehyde_DH_dom"/>
</dbReference>
<dbReference type="InterPro" id="IPR047110">
    <property type="entry name" value="GABD/Sad-like"/>
</dbReference>
<comment type="similarity">
    <text evidence="1">Belongs to the aldehyde dehydrogenase family.</text>
</comment>
<evidence type="ECO:0000313" key="5">
    <source>
        <dbReference type="EMBL" id="MBV0902816.1"/>
    </source>
</evidence>
<evidence type="ECO:0000256" key="2">
    <source>
        <dbReference type="ARBA" id="ARBA00022857"/>
    </source>
</evidence>
<keyword evidence="3" id="KW-0560">Oxidoreductase</keyword>
<dbReference type="AlphaFoldDB" id="A0AA41KIG3"/>
<organism evidence="5 6">
    <name type="scientific">Haloarcula salina</name>
    <dbReference type="NCBI Taxonomy" id="1429914"/>
    <lineage>
        <taxon>Archaea</taxon>
        <taxon>Methanobacteriati</taxon>
        <taxon>Methanobacteriota</taxon>
        <taxon>Stenosarchaea group</taxon>
        <taxon>Halobacteria</taxon>
        <taxon>Halobacteriales</taxon>
        <taxon>Haloarculaceae</taxon>
        <taxon>Haloarcula</taxon>
    </lineage>
</organism>
<dbReference type="GO" id="GO:0004777">
    <property type="term" value="F:succinate-semialdehyde dehydrogenase (NAD+) activity"/>
    <property type="evidence" value="ECO:0007669"/>
    <property type="project" value="TreeGrafter"/>
</dbReference>
<dbReference type="RefSeq" id="WP_162414388.1">
    <property type="nucleotide sequence ID" value="NZ_JAHQXE010000004.1"/>
</dbReference>
<evidence type="ECO:0000313" key="6">
    <source>
        <dbReference type="Proteomes" id="UP001166304"/>
    </source>
</evidence>
<dbReference type="Proteomes" id="UP001166304">
    <property type="component" value="Unassembled WGS sequence"/>
</dbReference>
<dbReference type="GO" id="GO:0004030">
    <property type="term" value="F:aldehyde dehydrogenase [NAD(P)+] activity"/>
    <property type="evidence" value="ECO:0007669"/>
    <property type="project" value="InterPro"/>
</dbReference>